<evidence type="ECO:0000313" key="4">
    <source>
        <dbReference type="Proteomes" id="UP000663852"/>
    </source>
</evidence>
<protein>
    <submittedName>
        <fullName evidence="3">Uncharacterized protein</fullName>
    </submittedName>
</protein>
<evidence type="ECO:0000256" key="2">
    <source>
        <dbReference type="SAM" id="Phobius"/>
    </source>
</evidence>
<keyword evidence="2" id="KW-0812">Transmembrane</keyword>
<evidence type="ECO:0000256" key="1">
    <source>
        <dbReference type="SAM" id="MobiDB-lite"/>
    </source>
</evidence>
<dbReference type="OrthoDB" id="10061289at2759"/>
<organism evidence="3 4">
    <name type="scientific">Adineta ricciae</name>
    <name type="common">Rotifer</name>
    <dbReference type="NCBI Taxonomy" id="249248"/>
    <lineage>
        <taxon>Eukaryota</taxon>
        <taxon>Metazoa</taxon>
        <taxon>Spiralia</taxon>
        <taxon>Gnathifera</taxon>
        <taxon>Rotifera</taxon>
        <taxon>Eurotatoria</taxon>
        <taxon>Bdelloidea</taxon>
        <taxon>Adinetida</taxon>
        <taxon>Adinetidae</taxon>
        <taxon>Adineta</taxon>
    </lineage>
</organism>
<dbReference type="EMBL" id="CAJNOJ010000032">
    <property type="protein sequence ID" value="CAF0896741.1"/>
    <property type="molecule type" value="Genomic_DNA"/>
</dbReference>
<feature type="compositionally biased region" description="Polar residues" evidence="1">
    <location>
        <begin position="176"/>
        <end position="200"/>
    </location>
</feature>
<dbReference type="AlphaFoldDB" id="A0A813ZAN8"/>
<keyword evidence="2" id="KW-1133">Transmembrane helix</keyword>
<reference evidence="3" key="1">
    <citation type="submission" date="2021-02" db="EMBL/GenBank/DDBJ databases">
        <authorList>
            <person name="Nowell W R."/>
        </authorList>
    </citation>
    <scope>NUCLEOTIDE SEQUENCE</scope>
</reference>
<comment type="caution">
    <text evidence="3">The sequence shown here is derived from an EMBL/GenBank/DDBJ whole genome shotgun (WGS) entry which is preliminary data.</text>
</comment>
<sequence>MISSSATILLIIIDVILPMVIPFSIHPSSTHLLHIRLRQKQIPYKRVETNPVNVVIIVGPFPKLAHTSLNLTKPATLKSDLNQGRPTLDQESYNFRHCLETCEIYQDAEFKPDHNLNFLIRSIMVTNPHVQSRVKHYEILLSREVVLLERQREQNLTTLKKLEQTIRHEKERHSAKNQQNRNAHALERSQNIRTQGSNEKASPFVPKFRRLCTKAHRLPPITKSCIPSTEQRITNERVRRLDNETIDKENEDLHDLLLTITNQLAKYSASETTKVDKQVHSFIEALPEYKGVQQGFDSFAPSSLYSTHATVAMR</sequence>
<accession>A0A813ZAN8</accession>
<dbReference type="Proteomes" id="UP000663852">
    <property type="component" value="Unassembled WGS sequence"/>
</dbReference>
<proteinExistence type="predicted"/>
<gene>
    <name evidence="3" type="ORF">EDS130_LOCUS9568</name>
</gene>
<feature type="transmembrane region" description="Helical" evidence="2">
    <location>
        <begin position="7"/>
        <end position="25"/>
    </location>
</feature>
<evidence type="ECO:0000313" key="3">
    <source>
        <dbReference type="EMBL" id="CAF0896741.1"/>
    </source>
</evidence>
<keyword evidence="2" id="KW-0472">Membrane</keyword>
<feature type="region of interest" description="Disordered" evidence="1">
    <location>
        <begin position="167"/>
        <end position="200"/>
    </location>
</feature>
<name>A0A813ZAN8_ADIRI</name>